<proteinExistence type="predicted"/>
<dbReference type="Proteomes" id="UP000263957">
    <property type="component" value="Unassembled WGS sequence"/>
</dbReference>
<comment type="subcellular location">
    <subcellularLocation>
        <location evidence="1">Cytoplasm</location>
    </subcellularLocation>
</comment>
<dbReference type="GO" id="GO:0005737">
    <property type="term" value="C:cytoplasm"/>
    <property type="evidence" value="ECO:0007669"/>
    <property type="project" value="UniProtKB-SubCell"/>
</dbReference>
<evidence type="ECO:0000256" key="5">
    <source>
        <dbReference type="SAM" id="MobiDB-lite"/>
    </source>
</evidence>
<dbReference type="Gene3D" id="3.30.420.40">
    <property type="match status" value="1"/>
</dbReference>
<organism evidence="6 7">
    <name type="scientific">Hyphomonas atlantica</name>
    <dbReference type="NCBI Taxonomy" id="1280948"/>
    <lineage>
        <taxon>Bacteria</taxon>
        <taxon>Pseudomonadati</taxon>
        <taxon>Pseudomonadota</taxon>
        <taxon>Alphaproteobacteria</taxon>
        <taxon>Hyphomonadales</taxon>
        <taxon>Hyphomonadaceae</taxon>
        <taxon>Hyphomonas</taxon>
    </lineage>
</organism>
<keyword evidence="3" id="KW-0547">Nucleotide-binding</keyword>
<name>A0A356W5B9_9PROT</name>
<keyword evidence="4" id="KW-0067">ATP-binding</keyword>
<evidence type="ECO:0000256" key="2">
    <source>
        <dbReference type="ARBA" id="ARBA00022490"/>
    </source>
</evidence>
<sequence length="137" mass="14602">MSAERIKKEIGTAMPPENGTGMALTVRGRGTLDGVPKETEITEAMIAEALREPVTDIIDAVKIALEAMPPELAADIVDRGIVLTGGGALLRNLDTVIREQAQLPVMIADDPLKCVVNGCGHVLENFTKMRTVLSPEV</sequence>
<evidence type="ECO:0000313" key="7">
    <source>
        <dbReference type="Proteomes" id="UP000263957"/>
    </source>
</evidence>
<feature type="non-terminal residue" evidence="6">
    <location>
        <position position="1"/>
    </location>
</feature>
<dbReference type="PANTHER" id="PTHR42749:SF1">
    <property type="entry name" value="CELL SHAPE-DETERMINING PROTEIN MREB"/>
    <property type="match status" value="1"/>
</dbReference>
<comment type="caution">
    <text evidence="6">The sequence shown here is derived from an EMBL/GenBank/DDBJ whole genome shotgun (WGS) entry which is preliminary data.</text>
</comment>
<dbReference type="AlphaFoldDB" id="A0A356W5B9"/>
<protein>
    <submittedName>
        <fullName evidence="6">Rod shape-determining protein</fullName>
    </submittedName>
</protein>
<gene>
    <name evidence="6" type="ORF">DD728_06620</name>
</gene>
<keyword evidence="2" id="KW-0963">Cytoplasm</keyword>
<evidence type="ECO:0000256" key="1">
    <source>
        <dbReference type="ARBA" id="ARBA00004496"/>
    </source>
</evidence>
<accession>A0A356W5B9</accession>
<feature type="region of interest" description="Disordered" evidence="5">
    <location>
        <begin position="1"/>
        <end position="22"/>
    </location>
</feature>
<evidence type="ECO:0000256" key="3">
    <source>
        <dbReference type="ARBA" id="ARBA00022741"/>
    </source>
</evidence>
<dbReference type="Pfam" id="PF06723">
    <property type="entry name" value="MreB_Mbl"/>
    <property type="match status" value="1"/>
</dbReference>
<dbReference type="InterPro" id="IPR043129">
    <property type="entry name" value="ATPase_NBD"/>
</dbReference>
<dbReference type="PANTHER" id="PTHR42749">
    <property type="entry name" value="CELL SHAPE-DETERMINING PROTEIN MREB"/>
    <property type="match status" value="1"/>
</dbReference>
<dbReference type="SUPFAM" id="SSF53067">
    <property type="entry name" value="Actin-like ATPase domain"/>
    <property type="match status" value="1"/>
</dbReference>
<reference evidence="6 7" key="1">
    <citation type="journal article" date="2018" name="Nat. Biotechnol.">
        <title>A standardized bacterial taxonomy based on genome phylogeny substantially revises the tree of life.</title>
        <authorList>
            <person name="Parks D.H."/>
            <person name="Chuvochina M."/>
            <person name="Waite D.W."/>
            <person name="Rinke C."/>
            <person name="Skarshewski A."/>
            <person name="Chaumeil P.A."/>
            <person name="Hugenholtz P."/>
        </authorList>
    </citation>
    <scope>NUCLEOTIDE SEQUENCE [LARGE SCALE GENOMIC DNA]</scope>
    <source>
        <strain evidence="6">UBA10378</strain>
    </source>
</reference>
<dbReference type="GO" id="GO:0005524">
    <property type="term" value="F:ATP binding"/>
    <property type="evidence" value="ECO:0007669"/>
    <property type="project" value="UniProtKB-KW"/>
</dbReference>
<dbReference type="InterPro" id="IPR056546">
    <property type="entry name" value="MreB_MamK-like"/>
</dbReference>
<dbReference type="EMBL" id="DOGS01000132">
    <property type="protein sequence ID" value="HBQ48543.1"/>
    <property type="molecule type" value="Genomic_DNA"/>
</dbReference>
<evidence type="ECO:0000313" key="6">
    <source>
        <dbReference type="EMBL" id="HBQ48543.1"/>
    </source>
</evidence>
<feature type="compositionally biased region" description="Basic and acidic residues" evidence="5">
    <location>
        <begin position="1"/>
        <end position="10"/>
    </location>
</feature>
<evidence type="ECO:0000256" key="4">
    <source>
        <dbReference type="ARBA" id="ARBA00022840"/>
    </source>
</evidence>